<organism evidence="3 4">
    <name type="scientific">Kaistella haifensis DSM 19056</name>
    <dbReference type="NCBI Taxonomy" id="1450526"/>
    <lineage>
        <taxon>Bacteria</taxon>
        <taxon>Pseudomonadati</taxon>
        <taxon>Bacteroidota</taxon>
        <taxon>Flavobacteriia</taxon>
        <taxon>Flavobacteriales</taxon>
        <taxon>Weeksellaceae</taxon>
        <taxon>Chryseobacterium group</taxon>
        <taxon>Kaistella</taxon>
    </lineage>
</organism>
<gene>
    <name evidence="3" type="ORF">AP75_06280</name>
</gene>
<dbReference type="PANTHER" id="PTHR12277:SF81">
    <property type="entry name" value="PROTEIN ABHD13"/>
    <property type="match status" value="1"/>
</dbReference>
<reference evidence="3 4" key="1">
    <citation type="submission" date="2017-05" db="EMBL/GenBank/DDBJ databases">
        <title>Genome of Chryseobacterium haifense.</title>
        <authorList>
            <person name="Newman J.D."/>
        </authorList>
    </citation>
    <scope>NUCLEOTIDE SEQUENCE [LARGE SCALE GENOMIC DNA]</scope>
    <source>
        <strain evidence="3 4">DSM 19056</strain>
    </source>
</reference>
<dbReference type="Proteomes" id="UP000197587">
    <property type="component" value="Unassembled WGS sequence"/>
</dbReference>
<dbReference type="AlphaFoldDB" id="A0A246B9W6"/>
<dbReference type="PANTHER" id="PTHR12277">
    <property type="entry name" value="ALPHA/BETA HYDROLASE DOMAIN-CONTAINING PROTEIN"/>
    <property type="match status" value="1"/>
</dbReference>
<dbReference type="Gene3D" id="3.40.50.1820">
    <property type="entry name" value="alpha/beta hydrolase"/>
    <property type="match status" value="1"/>
</dbReference>
<feature type="chain" id="PRO_5012896484" description="AB hydrolase-1 domain-containing protein" evidence="1">
    <location>
        <begin position="21"/>
        <end position="262"/>
    </location>
</feature>
<evidence type="ECO:0000259" key="2">
    <source>
        <dbReference type="Pfam" id="PF00561"/>
    </source>
</evidence>
<keyword evidence="4" id="KW-1185">Reference proteome</keyword>
<proteinExistence type="predicted"/>
<name>A0A246B9W6_9FLAO</name>
<sequence length="262" mass="29365">MKTKLLFLFLIFSTMCFSQLDNKFYQPSKTMKPIENLNFTEFKIPVENDTISGVFIKPNGFPKATILFFHGAAGNVSTYTFMTKPLVEAGYQVLMIDFRGYGKSSGSPTHKNIESDGQKFLEYALSLEQTKGKPVIIYGASMGSQIATHLTKSNQKTIDALVLDGCISSFSDVASHFAPDYASFLKTIPFLYSAKEDIKEIVIPKLFIHSEGDQTIPLEEGQMVFDNASMPKTFLKYEGDHLEAMLKIKQEVIKNMDALLMK</sequence>
<dbReference type="EMBL" id="JASZ02000010">
    <property type="protein sequence ID" value="OWK98441.1"/>
    <property type="molecule type" value="Genomic_DNA"/>
</dbReference>
<evidence type="ECO:0000313" key="3">
    <source>
        <dbReference type="EMBL" id="OWK98441.1"/>
    </source>
</evidence>
<dbReference type="InterPro" id="IPR029058">
    <property type="entry name" value="AB_hydrolase_fold"/>
</dbReference>
<protein>
    <recommendedName>
        <fullName evidence="2">AB hydrolase-1 domain-containing protein</fullName>
    </recommendedName>
</protein>
<keyword evidence="1" id="KW-0732">Signal</keyword>
<dbReference type="InterPro" id="IPR000073">
    <property type="entry name" value="AB_hydrolase_1"/>
</dbReference>
<comment type="caution">
    <text evidence="3">The sequence shown here is derived from an EMBL/GenBank/DDBJ whole genome shotgun (WGS) entry which is preliminary data.</text>
</comment>
<dbReference type="SUPFAM" id="SSF53474">
    <property type="entry name" value="alpha/beta-Hydrolases"/>
    <property type="match status" value="1"/>
</dbReference>
<feature type="domain" description="AB hydrolase-1" evidence="2">
    <location>
        <begin position="65"/>
        <end position="183"/>
    </location>
</feature>
<accession>A0A246B9W6</accession>
<feature type="signal peptide" evidence="1">
    <location>
        <begin position="1"/>
        <end position="20"/>
    </location>
</feature>
<evidence type="ECO:0000256" key="1">
    <source>
        <dbReference type="SAM" id="SignalP"/>
    </source>
</evidence>
<dbReference type="Pfam" id="PF00561">
    <property type="entry name" value="Abhydrolase_1"/>
    <property type="match status" value="1"/>
</dbReference>
<evidence type="ECO:0000313" key="4">
    <source>
        <dbReference type="Proteomes" id="UP000197587"/>
    </source>
</evidence>